<dbReference type="InterPro" id="IPR029787">
    <property type="entry name" value="Nucleotide_cyclase"/>
</dbReference>
<comment type="caution">
    <text evidence="2">The sequence shown here is derived from an EMBL/GenBank/DDBJ whole genome shotgun (WGS) entry which is preliminary data.</text>
</comment>
<evidence type="ECO:0000259" key="1">
    <source>
        <dbReference type="PROSITE" id="PS50125"/>
    </source>
</evidence>
<dbReference type="Proteomes" id="UP000012164">
    <property type="component" value="Unassembled WGS sequence"/>
</dbReference>
<feature type="domain" description="Guanylate cyclase" evidence="1">
    <location>
        <begin position="1"/>
        <end position="64"/>
    </location>
</feature>
<evidence type="ECO:0000313" key="3">
    <source>
        <dbReference type="Proteomes" id="UP000012164"/>
    </source>
</evidence>
<dbReference type="PROSITE" id="PS50125">
    <property type="entry name" value="GUANYLATE_CYCLASE_2"/>
    <property type="match status" value="1"/>
</dbReference>
<dbReference type="CDD" id="cd07302">
    <property type="entry name" value="CHD"/>
    <property type="match status" value="1"/>
</dbReference>
<organism evidence="2 3">
    <name type="scientific">Leptospira interrogans str. FPW1039</name>
    <dbReference type="NCBI Taxonomy" id="1193040"/>
    <lineage>
        <taxon>Bacteria</taxon>
        <taxon>Pseudomonadati</taxon>
        <taxon>Spirochaetota</taxon>
        <taxon>Spirochaetia</taxon>
        <taxon>Leptospirales</taxon>
        <taxon>Leptospiraceae</taxon>
        <taxon>Leptospira</taxon>
    </lineage>
</organism>
<accession>A0A0F6ICR3</accession>
<dbReference type="GO" id="GO:0035556">
    <property type="term" value="P:intracellular signal transduction"/>
    <property type="evidence" value="ECO:0007669"/>
    <property type="project" value="InterPro"/>
</dbReference>
<reference evidence="2 3" key="1">
    <citation type="submission" date="2013-01" db="EMBL/GenBank/DDBJ databases">
        <authorList>
            <person name="Harkins D.M."/>
            <person name="Durkin A.S."/>
            <person name="Brinkac L.M."/>
            <person name="Haft D.H."/>
            <person name="Selengut J.D."/>
            <person name="Sanka R."/>
            <person name="DePew J."/>
            <person name="Purushe J."/>
            <person name="Peacock S.J."/>
            <person name="Thaipadungpanit J."/>
            <person name="Wuthiekanun V.W."/>
            <person name="Day N.P."/>
            <person name="Vinetz J.M."/>
            <person name="Sutton G.G."/>
            <person name="Nierman W.C."/>
            <person name="Fouts D.E."/>
        </authorList>
    </citation>
    <scope>NUCLEOTIDE SEQUENCE [LARGE SCALE GENOMIC DNA]</scope>
    <source>
        <strain evidence="2 3">FPW1039</strain>
    </source>
</reference>
<dbReference type="SUPFAM" id="SSF55073">
    <property type="entry name" value="Nucleotide cyclase"/>
    <property type="match status" value="1"/>
</dbReference>
<dbReference type="Gene3D" id="3.30.70.1230">
    <property type="entry name" value="Nucleotide cyclase"/>
    <property type="match status" value="1"/>
</dbReference>
<name>A0A0F6ICR3_LEPIR</name>
<gene>
    <name evidence="2" type="ORF">LEP1GSC079_0675</name>
</gene>
<dbReference type="GO" id="GO:0009190">
    <property type="term" value="P:cyclic nucleotide biosynthetic process"/>
    <property type="evidence" value="ECO:0007669"/>
    <property type="project" value="InterPro"/>
</dbReference>
<dbReference type="InterPro" id="IPR001054">
    <property type="entry name" value="A/G_cyclase"/>
</dbReference>
<dbReference type="EMBL" id="AKWR02000151">
    <property type="protein sequence ID" value="EMJ35838.1"/>
    <property type="molecule type" value="Genomic_DNA"/>
</dbReference>
<dbReference type="GO" id="GO:0004016">
    <property type="term" value="F:adenylate cyclase activity"/>
    <property type="evidence" value="ECO:0007669"/>
    <property type="project" value="UniProtKB-ARBA"/>
</dbReference>
<protein>
    <submittedName>
        <fullName evidence="2">Adenylate/guanylate cyclase catalytic domain protein</fullName>
    </submittedName>
</protein>
<proteinExistence type="predicted"/>
<dbReference type="AlphaFoldDB" id="A0A0F6ICR3"/>
<evidence type="ECO:0000313" key="2">
    <source>
        <dbReference type="EMBL" id="EMJ35838.1"/>
    </source>
</evidence>
<sequence>MAALNAAQKIKNSVIRWNEEHPDLQIYLGMALNVGDVVYGNVGAKDRLDFTVIGNAVNQAFRVESLCKDLGKNILATEEFILKAGKEIFILL</sequence>